<dbReference type="EMBL" id="DVJP01000009">
    <property type="protein sequence ID" value="HIS75292.1"/>
    <property type="molecule type" value="Genomic_DNA"/>
</dbReference>
<proteinExistence type="predicted"/>
<organism evidence="1 2">
    <name type="scientific">Candidatus Merdivicinus excrementipullorum</name>
    <dbReference type="NCBI Taxonomy" id="2840867"/>
    <lineage>
        <taxon>Bacteria</taxon>
        <taxon>Bacillati</taxon>
        <taxon>Bacillota</taxon>
        <taxon>Clostridia</taxon>
        <taxon>Eubacteriales</taxon>
        <taxon>Oscillospiraceae</taxon>
        <taxon>Oscillospiraceae incertae sedis</taxon>
        <taxon>Candidatus Merdivicinus</taxon>
    </lineage>
</organism>
<sequence length="409" mass="46112">MMNDMQILRKLAAEYFEASQSEANDKRRVLHRAVNDLKMIRPVVLIEEIPFHELNADGSLTLQCKDEDFRGAEDFLRKKLFHWKHFPGDMILTSYFPVYKGYTSTGIGVSVREETLAADANNHIVAHEYMDQLATEADVAKLHTPVLSYDEEGTMARFNKIANAIGDVLPVKIVGHNSYITMWDQISRYRGVTPLLIDLAERPEFSHKIIEKFTEIEISISEQMEKLGLYEANPIDVHCTSALNSTLPGNLDGGPVKRSQIWGRGMAQIFASVSKSMHAEFDIDYMKKIMEPFGLVYYGCCEPLDKKIDIVEKLPHLRKIGVTPWADVDAAAEIIGKKYVVANKPNPASVASGILDEDALRKEIGRTIAACKRNGCSCDIVLKDISSASYRLENLVRWEQIAMELVQSW</sequence>
<reference evidence="1" key="1">
    <citation type="submission" date="2020-10" db="EMBL/GenBank/DDBJ databases">
        <authorList>
            <person name="Gilroy R."/>
        </authorList>
    </citation>
    <scope>NUCLEOTIDE SEQUENCE</scope>
    <source>
        <strain evidence="1">CHK199-13235</strain>
    </source>
</reference>
<evidence type="ECO:0008006" key="3">
    <source>
        <dbReference type="Google" id="ProtNLM"/>
    </source>
</evidence>
<protein>
    <recommendedName>
        <fullName evidence="3">Uroporphyrinogen decarboxylase (URO-D) domain-containing protein</fullName>
    </recommendedName>
</protein>
<evidence type="ECO:0000313" key="1">
    <source>
        <dbReference type="EMBL" id="HIS75292.1"/>
    </source>
</evidence>
<dbReference type="AlphaFoldDB" id="A0A9D1JZ24"/>
<dbReference type="Gene3D" id="3.20.20.210">
    <property type="match status" value="1"/>
</dbReference>
<reference evidence="1" key="2">
    <citation type="journal article" date="2021" name="PeerJ">
        <title>Extensive microbial diversity within the chicken gut microbiome revealed by metagenomics and culture.</title>
        <authorList>
            <person name="Gilroy R."/>
            <person name="Ravi A."/>
            <person name="Getino M."/>
            <person name="Pursley I."/>
            <person name="Horton D.L."/>
            <person name="Alikhan N.F."/>
            <person name="Baker D."/>
            <person name="Gharbi K."/>
            <person name="Hall N."/>
            <person name="Watson M."/>
            <person name="Adriaenssens E.M."/>
            <person name="Foster-Nyarko E."/>
            <person name="Jarju S."/>
            <person name="Secka A."/>
            <person name="Antonio M."/>
            <person name="Oren A."/>
            <person name="Chaudhuri R.R."/>
            <person name="La Ragione R."/>
            <person name="Hildebrand F."/>
            <person name="Pallen M.J."/>
        </authorList>
    </citation>
    <scope>NUCLEOTIDE SEQUENCE</scope>
    <source>
        <strain evidence="1">CHK199-13235</strain>
    </source>
</reference>
<accession>A0A9D1JZ24</accession>
<gene>
    <name evidence="1" type="ORF">IAB51_00635</name>
</gene>
<dbReference type="Proteomes" id="UP000824002">
    <property type="component" value="Unassembled WGS sequence"/>
</dbReference>
<dbReference type="InterPro" id="IPR038071">
    <property type="entry name" value="UROD/MetE-like_sf"/>
</dbReference>
<comment type="caution">
    <text evidence="1">The sequence shown here is derived from an EMBL/GenBank/DDBJ whole genome shotgun (WGS) entry which is preliminary data.</text>
</comment>
<name>A0A9D1JZ24_9FIRM</name>
<evidence type="ECO:0000313" key="2">
    <source>
        <dbReference type="Proteomes" id="UP000824002"/>
    </source>
</evidence>